<dbReference type="InterPro" id="IPR046469">
    <property type="entry name" value="SAM_HAT_N"/>
</dbReference>
<comment type="similarity">
    <text evidence="2">Belongs to the SAM hydrolase / SAM-dependent halogenase family.</text>
</comment>
<dbReference type="InterPro" id="IPR046470">
    <property type="entry name" value="SAM_HAT_C"/>
</dbReference>
<evidence type="ECO:0000313" key="5">
    <source>
        <dbReference type="EMBL" id="MBB4267014.1"/>
    </source>
</evidence>
<comment type="caution">
    <text evidence="5">The sequence shown here is derived from an EMBL/GenBank/DDBJ whole genome shotgun (WGS) entry which is preliminary data.</text>
</comment>
<organism evidence="5 6">
    <name type="scientific">Roseospira visakhapatnamensis</name>
    <dbReference type="NCBI Taxonomy" id="390880"/>
    <lineage>
        <taxon>Bacteria</taxon>
        <taxon>Pseudomonadati</taxon>
        <taxon>Pseudomonadota</taxon>
        <taxon>Alphaproteobacteria</taxon>
        <taxon>Rhodospirillales</taxon>
        <taxon>Rhodospirillaceae</taxon>
        <taxon>Roseospira</taxon>
    </lineage>
</organism>
<dbReference type="InterPro" id="IPR002747">
    <property type="entry name" value="SAM_OH_AdoTrfase"/>
</dbReference>
<name>A0A7W6RFD8_9PROT</name>
<dbReference type="SUPFAM" id="SSF101852">
    <property type="entry name" value="Bacterial fluorinating enzyme, C-terminal domain"/>
    <property type="match status" value="1"/>
</dbReference>
<evidence type="ECO:0000256" key="2">
    <source>
        <dbReference type="ARBA" id="ARBA00024035"/>
    </source>
</evidence>
<dbReference type="Gene3D" id="2.40.30.90">
    <property type="entry name" value="Bacterial fluorinating enzyme like"/>
    <property type="match status" value="1"/>
</dbReference>
<dbReference type="RefSeq" id="WP_246423101.1">
    <property type="nucleotide sequence ID" value="NZ_JACIGK010000020.1"/>
</dbReference>
<dbReference type="InterPro" id="IPR023227">
    <property type="entry name" value="SAM_OH_AdoTrfase_C_sf"/>
</dbReference>
<reference evidence="5 6" key="1">
    <citation type="submission" date="2020-08" db="EMBL/GenBank/DDBJ databases">
        <title>Genome sequencing of Purple Non-Sulfur Bacteria from various extreme environments.</title>
        <authorList>
            <person name="Mayer M."/>
        </authorList>
    </citation>
    <scope>NUCLEOTIDE SEQUENCE [LARGE SCALE GENOMIC DNA]</scope>
    <source>
        <strain evidence="5 6">JA131</strain>
    </source>
</reference>
<proteinExistence type="inferred from homology"/>
<dbReference type="PANTHER" id="PTHR35092">
    <property type="entry name" value="CHLORINASE MJ1651"/>
    <property type="match status" value="1"/>
</dbReference>
<gene>
    <name evidence="5" type="ORF">GGD89_002652</name>
</gene>
<evidence type="ECO:0000259" key="4">
    <source>
        <dbReference type="Pfam" id="PF20257"/>
    </source>
</evidence>
<evidence type="ECO:0000313" key="6">
    <source>
        <dbReference type="Proteomes" id="UP000554286"/>
    </source>
</evidence>
<dbReference type="InterPro" id="IPR023228">
    <property type="entry name" value="SAM_OH_AdoTrfase_N_sf"/>
</dbReference>
<keyword evidence="6" id="KW-1185">Reference proteome</keyword>
<dbReference type="Pfam" id="PF01887">
    <property type="entry name" value="SAM_HAT_N"/>
    <property type="match status" value="1"/>
</dbReference>
<dbReference type="Gene3D" id="3.40.50.10790">
    <property type="entry name" value="S-adenosyl-l-methionine hydroxide adenosyltransferase, N-terminal"/>
    <property type="match status" value="1"/>
</dbReference>
<feature type="domain" description="S-adenosyl-l-methionine hydroxide adenosyltransferase C-terminal" evidence="4">
    <location>
        <begin position="171"/>
        <end position="248"/>
    </location>
</feature>
<feature type="domain" description="S-adenosyl-l-methionine hydroxide adenosyltransferase N-terminal" evidence="3">
    <location>
        <begin position="11"/>
        <end position="150"/>
    </location>
</feature>
<accession>A0A7W6RFD8</accession>
<sequence>METREDGVRLIAIFTDFGLDGPYTGQMKAVLHQGAPGAPVVDLFADAPAFDARASAYLLAAHVAPLPPDTIVLGVVDPGVGSDRAGLMVEADGRWFVGPDNGLFALVARRAARLRAYPVFPPPGRLSASFHGRDVFAPAAARLARGDRPDAREALDPGCVDRADWPEDLARVVYIDRYGNAMTGMRASTLAATAELMVHGRPLRRARTFSDVPVGHPFWYENANGLAEVAVNQGRADEALGVRLGDRVDPRQGTVATGAPGAVA</sequence>
<keyword evidence="1" id="KW-0949">S-adenosyl-L-methionine</keyword>
<evidence type="ECO:0000259" key="3">
    <source>
        <dbReference type="Pfam" id="PF01887"/>
    </source>
</evidence>
<dbReference type="PIRSF" id="PIRSF006779">
    <property type="entry name" value="UCP006779"/>
    <property type="match status" value="1"/>
</dbReference>
<protein>
    <recommendedName>
        <fullName evidence="7">SAM-dependent chlorinase/fluorinase</fullName>
    </recommendedName>
</protein>
<evidence type="ECO:0008006" key="7">
    <source>
        <dbReference type="Google" id="ProtNLM"/>
    </source>
</evidence>
<dbReference type="Proteomes" id="UP000554286">
    <property type="component" value="Unassembled WGS sequence"/>
</dbReference>
<dbReference type="Pfam" id="PF20257">
    <property type="entry name" value="SAM_HAT_C"/>
    <property type="match status" value="1"/>
</dbReference>
<dbReference type="SUPFAM" id="SSF102522">
    <property type="entry name" value="Bacterial fluorinating enzyme, N-terminal domain"/>
    <property type="match status" value="1"/>
</dbReference>
<dbReference type="AlphaFoldDB" id="A0A7W6RFD8"/>
<dbReference type="PANTHER" id="PTHR35092:SF1">
    <property type="entry name" value="CHLORINASE MJ1651"/>
    <property type="match status" value="1"/>
</dbReference>
<evidence type="ECO:0000256" key="1">
    <source>
        <dbReference type="ARBA" id="ARBA00022691"/>
    </source>
</evidence>
<dbReference type="EMBL" id="JACIGK010000020">
    <property type="protein sequence ID" value="MBB4267014.1"/>
    <property type="molecule type" value="Genomic_DNA"/>
</dbReference>